<reference evidence="3" key="1">
    <citation type="journal article" date="2023" name="Mol. Phylogenet. Evol.">
        <title>Genome-scale phylogeny and comparative genomics of the fungal order Sordariales.</title>
        <authorList>
            <person name="Hensen N."/>
            <person name="Bonometti L."/>
            <person name="Westerberg I."/>
            <person name="Brannstrom I.O."/>
            <person name="Guillou S."/>
            <person name="Cros-Aarteil S."/>
            <person name="Calhoun S."/>
            <person name="Haridas S."/>
            <person name="Kuo A."/>
            <person name="Mondo S."/>
            <person name="Pangilinan J."/>
            <person name="Riley R."/>
            <person name="LaButti K."/>
            <person name="Andreopoulos B."/>
            <person name="Lipzen A."/>
            <person name="Chen C."/>
            <person name="Yan M."/>
            <person name="Daum C."/>
            <person name="Ng V."/>
            <person name="Clum A."/>
            <person name="Steindorff A."/>
            <person name="Ohm R.A."/>
            <person name="Martin F."/>
            <person name="Silar P."/>
            <person name="Natvig D.O."/>
            <person name="Lalanne C."/>
            <person name="Gautier V."/>
            <person name="Ament-Velasquez S.L."/>
            <person name="Kruys A."/>
            <person name="Hutchinson M.I."/>
            <person name="Powell A.J."/>
            <person name="Barry K."/>
            <person name="Miller A.N."/>
            <person name="Grigoriev I.V."/>
            <person name="Debuchy R."/>
            <person name="Gladieux P."/>
            <person name="Hiltunen Thoren M."/>
            <person name="Johannesson H."/>
        </authorList>
    </citation>
    <scope>NUCLEOTIDE SEQUENCE</scope>
    <source>
        <strain evidence="3">CBS 560.94</strain>
    </source>
</reference>
<comment type="caution">
    <text evidence="3">The sequence shown here is derived from an EMBL/GenBank/DDBJ whole genome shotgun (WGS) entry which is preliminary data.</text>
</comment>
<keyword evidence="2" id="KW-0732">Signal</keyword>
<proteinExistence type="predicted"/>
<evidence type="ECO:0000313" key="3">
    <source>
        <dbReference type="EMBL" id="KAK3343132.1"/>
    </source>
</evidence>
<dbReference type="GeneID" id="87864199"/>
<keyword evidence="4" id="KW-1185">Reference proteome</keyword>
<evidence type="ECO:0000313" key="4">
    <source>
        <dbReference type="Proteomes" id="UP001278500"/>
    </source>
</evidence>
<protein>
    <recommendedName>
        <fullName evidence="5">Questionable protein</fullName>
    </recommendedName>
</protein>
<evidence type="ECO:0008006" key="5">
    <source>
        <dbReference type="Google" id="ProtNLM"/>
    </source>
</evidence>
<dbReference type="Proteomes" id="UP001278500">
    <property type="component" value="Unassembled WGS sequence"/>
</dbReference>
<organism evidence="3 4">
    <name type="scientific">Neurospora tetraspora</name>
    <dbReference type="NCBI Taxonomy" id="94610"/>
    <lineage>
        <taxon>Eukaryota</taxon>
        <taxon>Fungi</taxon>
        <taxon>Dikarya</taxon>
        <taxon>Ascomycota</taxon>
        <taxon>Pezizomycotina</taxon>
        <taxon>Sordariomycetes</taxon>
        <taxon>Sordariomycetidae</taxon>
        <taxon>Sordariales</taxon>
        <taxon>Sordariaceae</taxon>
        <taxon>Neurospora</taxon>
    </lineage>
</organism>
<evidence type="ECO:0000256" key="2">
    <source>
        <dbReference type="SAM" id="SignalP"/>
    </source>
</evidence>
<feature type="chain" id="PRO_5042004626" description="Questionable protein" evidence="2">
    <location>
        <begin position="20"/>
        <end position="91"/>
    </location>
</feature>
<feature type="region of interest" description="Disordered" evidence="1">
    <location>
        <begin position="29"/>
        <end position="54"/>
    </location>
</feature>
<dbReference type="EMBL" id="JAUEPP010000005">
    <property type="protein sequence ID" value="KAK3343132.1"/>
    <property type="molecule type" value="Genomic_DNA"/>
</dbReference>
<dbReference type="RefSeq" id="XP_062680925.1">
    <property type="nucleotide sequence ID" value="XM_062827045.1"/>
</dbReference>
<name>A0AAE0JDG9_9PEZI</name>
<gene>
    <name evidence="3" type="ORF">B0H65DRAFT_470523</name>
</gene>
<sequence length="91" mass="9954">MRALMVILAWNMDFYPSFSTVGATGPPLLPSGRDVRELTPKPTTQPGADPASLARCPVTRGMEVQSWMMMTKTKTVEVKNTVYHLVLGLGC</sequence>
<evidence type="ECO:0000256" key="1">
    <source>
        <dbReference type="SAM" id="MobiDB-lite"/>
    </source>
</evidence>
<accession>A0AAE0JDG9</accession>
<feature type="signal peptide" evidence="2">
    <location>
        <begin position="1"/>
        <end position="19"/>
    </location>
</feature>
<dbReference type="AlphaFoldDB" id="A0AAE0JDG9"/>
<reference evidence="3" key="2">
    <citation type="submission" date="2023-06" db="EMBL/GenBank/DDBJ databases">
        <authorList>
            <consortium name="Lawrence Berkeley National Laboratory"/>
            <person name="Haridas S."/>
            <person name="Hensen N."/>
            <person name="Bonometti L."/>
            <person name="Westerberg I."/>
            <person name="Brannstrom I.O."/>
            <person name="Guillou S."/>
            <person name="Cros-Aarteil S."/>
            <person name="Calhoun S."/>
            <person name="Kuo A."/>
            <person name="Mondo S."/>
            <person name="Pangilinan J."/>
            <person name="Riley R."/>
            <person name="Labutti K."/>
            <person name="Andreopoulos B."/>
            <person name="Lipzen A."/>
            <person name="Chen C."/>
            <person name="Yanf M."/>
            <person name="Daum C."/>
            <person name="Ng V."/>
            <person name="Clum A."/>
            <person name="Steindorff A."/>
            <person name="Ohm R."/>
            <person name="Martin F."/>
            <person name="Silar P."/>
            <person name="Natvig D."/>
            <person name="Lalanne C."/>
            <person name="Gautier V."/>
            <person name="Ament-Velasquez S.L."/>
            <person name="Kruys A."/>
            <person name="Hutchinson M.I."/>
            <person name="Powell A.J."/>
            <person name="Barry K."/>
            <person name="Miller A.N."/>
            <person name="Grigoriev I.V."/>
            <person name="Debuchy R."/>
            <person name="Gladieux P."/>
            <person name="Thoren M.H."/>
            <person name="Johannesson H."/>
        </authorList>
    </citation>
    <scope>NUCLEOTIDE SEQUENCE</scope>
    <source>
        <strain evidence="3">CBS 560.94</strain>
    </source>
</reference>